<keyword evidence="2" id="KW-0472">Membrane</keyword>
<dbReference type="RefSeq" id="WP_162671242.1">
    <property type="nucleotide sequence ID" value="NZ_LR593886.1"/>
</dbReference>
<feature type="compositionally biased region" description="Basic and acidic residues" evidence="1">
    <location>
        <begin position="66"/>
        <end position="76"/>
    </location>
</feature>
<reference evidence="3 4" key="1">
    <citation type="submission" date="2019-05" db="EMBL/GenBank/DDBJ databases">
        <authorList>
            <consortium name="Science for Life Laboratories"/>
        </authorList>
    </citation>
    <scope>NUCLEOTIDE SEQUENCE [LARGE SCALE GENOMIC DNA]</scope>
    <source>
        <strain evidence="3">Soil9</strain>
    </source>
</reference>
<accession>A0A6P2DDN3</accession>
<protein>
    <submittedName>
        <fullName evidence="3">Uncharacterized protein</fullName>
    </submittedName>
</protein>
<proteinExistence type="predicted"/>
<sequence length="168" mass="18344">MPQLTSNRPPTIAEAFFRTGFGCVSAIVFKIAVVVIVILVLDWRSQEKKARQEAERTATSETASRLADEIAKDTDPNGRFVRKPVGSLSEADAWGRALRLDYQPGTLSDGLEVRSAGPDGEWNTRDDVVVTRSSKISNKALVRDAAGGLFDAAKTKLWGKNPPDTEKK</sequence>
<gene>
    <name evidence="3" type="ORF">SOIL9_06750</name>
</gene>
<evidence type="ECO:0000256" key="2">
    <source>
        <dbReference type="SAM" id="Phobius"/>
    </source>
</evidence>
<feature type="transmembrane region" description="Helical" evidence="2">
    <location>
        <begin position="15"/>
        <end position="41"/>
    </location>
</feature>
<keyword evidence="4" id="KW-1185">Reference proteome</keyword>
<evidence type="ECO:0000313" key="3">
    <source>
        <dbReference type="EMBL" id="VTR97522.1"/>
    </source>
</evidence>
<dbReference type="Proteomes" id="UP000464178">
    <property type="component" value="Chromosome"/>
</dbReference>
<evidence type="ECO:0000313" key="4">
    <source>
        <dbReference type="Proteomes" id="UP000464178"/>
    </source>
</evidence>
<dbReference type="KEGG" id="gms:SOIL9_06750"/>
<dbReference type="EMBL" id="LR593886">
    <property type="protein sequence ID" value="VTR97522.1"/>
    <property type="molecule type" value="Genomic_DNA"/>
</dbReference>
<evidence type="ECO:0000256" key="1">
    <source>
        <dbReference type="SAM" id="MobiDB-lite"/>
    </source>
</evidence>
<feature type="region of interest" description="Disordered" evidence="1">
    <location>
        <begin position="51"/>
        <end position="83"/>
    </location>
</feature>
<dbReference type="AlphaFoldDB" id="A0A6P2DDN3"/>
<name>A0A6P2DDN3_9BACT</name>
<organism evidence="3 4">
    <name type="scientific">Gemmata massiliana</name>
    <dbReference type="NCBI Taxonomy" id="1210884"/>
    <lineage>
        <taxon>Bacteria</taxon>
        <taxon>Pseudomonadati</taxon>
        <taxon>Planctomycetota</taxon>
        <taxon>Planctomycetia</taxon>
        <taxon>Gemmatales</taxon>
        <taxon>Gemmataceae</taxon>
        <taxon>Gemmata</taxon>
    </lineage>
</organism>
<keyword evidence="2" id="KW-1133">Transmembrane helix</keyword>
<keyword evidence="2" id="KW-0812">Transmembrane</keyword>